<feature type="non-terminal residue" evidence="2">
    <location>
        <position position="641"/>
    </location>
</feature>
<dbReference type="SUPFAM" id="SSF82693">
    <property type="entry name" value="Multidrug efflux transporter AcrB pore domain, PN1, PN2, PC1 and PC2 subdomains"/>
    <property type="match status" value="3"/>
</dbReference>
<dbReference type="GO" id="GO:0005886">
    <property type="term" value="C:plasma membrane"/>
    <property type="evidence" value="ECO:0007669"/>
    <property type="project" value="TreeGrafter"/>
</dbReference>
<dbReference type="PRINTS" id="PR00702">
    <property type="entry name" value="ACRIFLAVINRP"/>
</dbReference>
<feature type="transmembrane region" description="Helical" evidence="1">
    <location>
        <begin position="381"/>
        <end position="406"/>
    </location>
</feature>
<dbReference type="EMBL" id="DXES01000140">
    <property type="protein sequence ID" value="HIX65867.1"/>
    <property type="molecule type" value="Genomic_DNA"/>
</dbReference>
<dbReference type="Proteomes" id="UP000886800">
    <property type="component" value="Unassembled WGS sequence"/>
</dbReference>
<name>A0A9D1WRJ0_9FIRM</name>
<sequence>MTLPKLAVKRPVAMLMCVLCLIVFGVSSVFNMEMESTPEMSMPVFMVMTRYEDASPEEVDSLVTDVIESALSSVSEVESMTSRSSEGSSMTTLEFGYDVDMDEKYDDINEALQRVRLPDGADDPTIMEMSMDASSIMSLSIATNNASDNIYAYIEDTVVPELERIDGVSSVDVMGGTREYIQVLLREEEMSQYGLTISDIANAISTADFTTTVGTINRGEQALTLQGGMSYDTYESLETIPISLRSGDIIHVSDVATVSMAEETQSSISRYNGVDNISVSVSKNQSANTIEICNQVVEVVNDLNQQGLGIAISVTSNSGETIYENIMNVVSSLLQGLVLSMLVLLLFLGDWRAASIVAISMPLSVFAALVLMAVFGMTINIMSLGGLVVGIGMMVDNSIVVLDSCFKEQDGIKTYEQVAIVGANIVNGSVIASTLTTVVVFLPISLMDGMSGQLFREIGFTIVFSLTASLIFALTAVPLLFAKMRPVEKKQSWANIQVHRLERAYKKALVAALDHKFTTIGVAVLMLAATGYMFTQIDMELLPADDEGTISISITTKEGLDLDATNAIMEQVEAIVTSQEDVENYSMRGNRGSASIQVELRDDRTLSTDEFITLMRQETSGIDNALVEVEERSSMSFGSAG</sequence>
<dbReference type="Gene3D" id="3.30.70.1320">
    <property type="entry name" value="Multidrug efflux transporter AcrB pore domain like"/>
    <property type="match status" value="1"/>
</dbReference>
<dbReference type="InterPro" id="IPR027463">
    <property type="entry name" value="AcrB_DN_DC_subdom"/>
</dbReference>
<feature type="transmembrane region" description="Helical" evidence="1">
    <location>
        <begin position="517"/>
        <end position="534"/>
    </location>
</feature>
<feature type="transmembrane region" description="Helical" evidence="1">
    <location>
        <begin position="458"/>
        <end position="482"/>
    </location>
</feature>
<dbReference type="GO" id="GO:0042910">
    <property type="term" value="F:xenobiotic transmembrane transporter activity"/>
    <property type="evidence" value="ECO:0007669"/>
    <property type="project" value="TreeGrafter"/>
</dbReference>
<feature type="transmembrane region" description="Helical" evidence="1">
    <location>
        <begin position="418"/>
        <end position="446"/>
    </location>
</feature>
<keyword evidence="1" id="KW-0812">Transmembrane</keyword>
<dbReference type="Gene3D" id="1.20.1640.10">
    <property type="entry name" value="Multidrug efflux transporter AcrB transmembrane domain"/>
    <property type="match status" value="2"/>
</dbReference>
<comment type="caution">
    <text evidence="2">The sequence shown here is derived from an EMBL/GenBank/DDBJ whole genome shotgun (WGS) entry which is preliminary data.</text>
</comment>
<evidence type="ECO:0000256" key="1">
    <source>
        <dbReference type="SAM" id="Phobius"/>
    </source>
</evidence>
<dbReference type="SUPFAM" id="SSF82714">
    <property type="entry name" value="Multidrug efflux transporter AcrB TolC docking domain, DN and DC subdomains"/>
    <property type="match status" value="1"/>
</dbReference>
<dbReference type="PANTHER" id="PTHR32063">
    <property type="match status" value="1"/>
</dbReference>
<proteinExistence type="predicted"/>
<gene>
    <name evidence="2" type="ORF">H9736_06405</name>
</gene>
<keyword evidence="1" id="KW-1133">Transmembrane helix</keyword>
<feature type="transmembrane region" description="Helical" evidence="1">
    <location>
        <begin position="12"/>
        <end position="32"/>
    </location>
</feature>
<dbReference type="Gene3D" id="3.30.2090.10">
    <property type="entry name" value="Multidrug efflux transporter AcrB TolC docking domain, DN and DC subdomains"/>
    <property type="match status" value="1"/>
</dbReference>
<evidence type="ECO:0000313" key="3">
    <source>
        <dbReference type="Proteomes" id="UP000886800"/>
    </source>
</evidence>
<protein>
    <submittedName>
        <fullName evidence="2">Efflux RND transporter permease subunit</fullName>
    </submittedName>
</protein>
<dbReference type="PANTHER" id="PTHR32063:SF0">
    <property type="entry name" value="SWARMING MOTILITY PROTEIN SWRC"/>
    <property type="match status" value="1"/>
</dbReference>
<reference evidence="2" key="2">
    <citation type="submission" date="2021-04" db="EMBL/GenBank/DDBJ databases">
        <authorList>
            <person name="Gilroy R."/>
        </authorList>
    </citation>
    <scope>NUCLEOTIDE SEQUENCE</scope>
    <source>
        <strain evidence="2">CHK188-5543</strain>
    </source>
</reference>
<dbReference type="Gene3D" id="3.30.70.1430">
    <property type="entry name" value="Multidrug efflux transporter AcrB pore domain"/>
    <property type="match status" value="2"/>
</dbReference>
<keyword evidence="1" id="KW-0472">Membrane</keyword>
<feature type="transmembrane region" description="Helical" evidence="1">
    <location>
        <begin position="355"/>
        <end position="375"/>
    </location>
</feature>
<dbReference type="SUPFAM" id="SSF82866">
    <property type="entry name" value="Multidrug efflux transporter AcrB transmembrane domain"/>
    <property type="match status" value="1"/>
</dbReference>
<organism evidence="2 3">
    <name type="scientific">Candidatus Anaerotruncus excrementipullorum</name>
    <dbReference type="NCBI Taxonomy" id="2838465"/>
    <lineage>
        <taxon>Bacteria</taxon>
        <taxon>Bacillati</taxon>
        <taxon>Bacillota</taxon>
        <taxon>Clostridia</taxon>
        <taxon>Eubacteriales</taxon>
        <taxon>Oscillospiraceae</taxon>
        <taxon>Anaerotruncus</taxon>
    </lineage>
</organism>
<evidence type="ECO:0000313" key="2">
    <source>
        <dbReference type="EMBL" id="HIX65867.1"/>
    </source>
</evidence>
<dbReference type="InterPro" id="IPR001036">
    <property type="entry name" value="Acrflvin-R"/>
</dbReference>
<feature type="transmembrane region" description="Helical" evidence="1">
    <location>
        <begin position="326"/>
        <end position="348"/>
    </location>
</feature>
<reference evidence="2" key="1">
    <citation type="journal article" date="2021" name="PeerJ">
        <title>Extensive microbial diversity within the chicken gut microbiome revealed by metagenomics and culture.</title>
        <authorList>
            <person name="Gilroy R."/>
            <person name="Ravi A."/>
            <person name="Getino M."/>
            <person name="Pursley I."/>
            <person name="Horton D.L."/>
            <person name="Alikhan N.F."/>
            <person name="Baker D."/>
            <person name="Gharbi K."/>
            <person name="Hall N."/>
            <person name="Watson M."/>
            <person name="Adriaenssens E.M."/>
            <person name="Foster-Nyarko E."/>
            <person name="Jarju S."/>
            <person name="Secka A."/>
            <person name="Antonio M."/>
            <person name="Oren A."/>
            <person name="Chaudhuri R.R."/>
            <person name="La Ragione R."/>
            <person name="Hildebrand F."/>
            <person name="Pallen M.J."/>
        </authorList>
    </citation>
    <scope>NUCLEOTIDE SEQUENCE</scope>
    <source>
        <strain evidence="2">CHK188-5543</strain>
    </source>
</reference>
<accession>A0A9D1WRJ0</accession>
<dbReference type="Pfam" id="PF00873">
    <property type="entry name" value="ACR_tran"/>
    <property type="match status" value="1"/>
</dbReference>
<dbReference type="AlphaFoldDB" id="A0A9D1WRJ0"/>